<keyword evidence="1" id="KW-0328">Glycosyltransferase</keyword>
<dbReference type="PANTHER" id="PTHR34136">
    <property type="match status" value="1"/>
</dbReference>
<evidence type="ECO:0000313" key="3">
    <source>
        <dbReference type="EMBL" id="QDZ01635.1"/>
    </source>
</evidence>
<dbReference type="Pfam" id="PF03808">
    <property type="entry name" value="Glyco_tran_WecG"/>
    <property type="match status" value="1"/>
</dbReference>
<dbReference type="RefSeq" id="WP_146300276.1">
    <property type="nucleotide sequence ID" value="NZ_CP042301.2"/>
</dbReference>
<reference evidence="3" key="1">
    <citation type="submission" date="2020-04" db="EMBL/GenBank/DDBJ databases">
        <title>Nitratireductor sp. nov. isolated from mangrove soil.</title>
        <authorList>
            <person name="Ye Y."/>
        </authorList>
    </citation>
    <scope>NUCLEOTIDE SEQUENCE</scope>
    <source>
        <strain evidence="3">SY7</strain>
    </source>
</reference>
<organism evidence="3 4">
    <name type="scientific">Nitratireductor mangrovi</name>
    <dbReference type="NCBI Taxonomy" id="2599600"/>
    <lineage>
        <taxon>Bacteria</taxon>
        <taxon>Pseudomonadati</taxon>
        <taxon>Pseudomonadota</taxon>
        <taxon>Alphaproteobacteria</taxon>
        <taxon>Hyphomicrobiales</taxon>
        <taxon>Phyllobacteriaceae</taxon>
        <taxon>Nitratireductor</taxon>
    </lineage>
</organism>
<name>A0A5B8L124_9HYPH</name>
<dbReference type="OrthoDB" id="9771846at2"/>
<evidence type="ECO:0000313" key="4">
    <source>
        <dbReference type="Proteomes" id="UP000321389"/>
    </source>
</evidence>
<keyword evidence="2" id="KW-0808">Transferase</keyword>
<dbReference type="InterPro" id="IPR004629">
    <property type="entry name" value="WecG_TagA_CpsF"/>
</dbReference>
<dbReference type="NCBIfam" id="TIGR00696">
    <property type="entry name" value="wecG_tagA_cpsF"/>
    <property type="match status" value="1"/>
</dbReference>
<dbReference type="GO" id="GO:0016758">
    <property type="term" value="F:hexosyltransferase activity"/>
    <property type="evidence" value="ECO:0007669"/>
    <property type="project" value="TreeGrafter"/>
</dbReference>
<dbReference type="AlphaFoldDB" id="A0A5B8L124"/>
<dbReference type="KEGG" id="niy:FQ775_15340"/>
<evidence type="ECO:0000256" key="2">
    <source>
        <dbReference type="ARBA" id="ARBA00022679"/>
    </source>
</evidence>
<keyword evidence="4" id="KW-1185">Reference proteome</keyword>
<dbReference type="CDD" id="cd06533">
    <property type="entry name" value="Glyco_transf_WecG_TagA"/>
    <property type="match status" value="1"/>
</dbReference>
<protein>
    <submittedName>
        <fullName evidence="3">WecB/TagA/CpsF family glycosyltransferase</fullName>
    </submittedName>
</protein>
<proteinExistence type="predicted"/>
<evidence type="ECO:0000256" key="1">
    <source>
        <dbReference type="ARBA" id="ARBA00022676"/>
    </source>
</evidence>
<dbReference type="Proteomes" id="UP000321389">
    <property type="component" value="Chromosome"/>
</dbReference>
<dbReference type="PANTHER" id="PTHR34136:SF1">
    <property type="entry name" value="UDP-N-ACETYL-D-MANNOSAMINURONIC ACID TRANSFERASE"/>
    <property type="match status" value="1"/>
</dbReference>
<dbReference type="EMBL" id="CP042301">
    <property type="protein sequence ID" value="QDZ01635.1"/>
    <property type="molecule type" value="Genomic_DNA"/>
</dbReference>
<gene>
    <name evidence="3" type="ORF">FQ775_15340</name>
</gene>
<sequence>MNVHPSSTAAVALGARAQEPGRRILGVDVVPLDQEQAIRLLGRRVADRQFTKVGFLNAHIANIASKTPEFSRILEDFLVFSDGIGVDLASRILYGAPFPANLNGTDFVPAFLKSQKGPLTVGLLGATRKNAEEAVNRLQRLVPQHRVVLIHDGYFDPTREEEILSRLKRERPDVLLVAMGVPRQECWIASRLTGEHCTMAFAVGALLDFLSGAIPRAPGWVRRLRLEWLFRLILEPGRLWRRYIVGNPMFLFRVLRQRLRMTVPRS</sequence>
<accession>A0A5B8L124</accession>